<dbReference type="EMBL" id="MCGN01000002">
    <property type="protein sequence ID" value="ORZ00669.1"/>
    <property type="molecule type" value="Genomic_DNA"/>
</dbReference>
<feature type="region of interest" description="Disordered" evidence="2">
    <location>
        <begin position="64"/>
        <end position="169"/>
    </location>
</feature>
<reference evidence="3 4" key="1">
    <citation type="submission" date="2016-07" db="EMBL/GenBank/DDBJ databases">
        <title>Pervasive Adenine N6-methylation of Active Genes in Fungi.</title>
        <authorList>
            <consortium name="DOE Joint Genome Institute"/>
            <person name="Mondo S.J."/>
            <person name="Dannebaum R.O."/>
            <person name="Kuo R.C."/>
            <person name="Labutti K."/>
            <person name="Haridas S."/>
            <person name="Kuo A."/>
            <person name="Salamov A."/>
            <person name="Ahrendt S.R."/>
            <person name="Lipzen A."/>
            <person name="Sullivan W."/>
            <person name="Andreopoulos W.B."/>
            <person name="Clum A."/>
            <person name="Lindquist E."/>
            <person name="Daum C."/>
            <person name="Ramamoorthy G.K."/>
            <person name="Gryganskyi A."/>
            <person name="Culley D."/>
            <person name="Magnuson J.K."/>
            <person name="James T.Y."/>
            <person name="O'Malley M.A."/>
            <person name="Stajich J.E."/>
            <person name="Spatafora J.W."/>
            <person name="Visel A."/>
            <person name="Grigoriev I.V."/>
        </authorList>
    </citation>
    <scope>NUCLEOTIDE SEQUENCE [LARGE SCALE GENOMIC DNA]</scope>
    <source>
        <strain evidence="3 4">NRRL 2496</strain>
    </source>
</reference>
<dbReference type="AlphaFoldDB" id="A0A1X2HMX1"/>
<accession>A0A1X2HMX1</accession>
<gene>
    <name evidence="3" type="ORF">BCR43DRAFT_149901</name>
</gene>
<comment type="caution">
    <text evidence="3">The sequence shown here is derived from an EMBL/GenBank/DDBJ whole genome shotgun (WGS) entry which is preliminary data.</text>
</comment>
<name>A0A1X2HMX1_SYNRA</name>
<evidence type="ECO:0000313" key="3">
    <source>
        <dbReference type="EMBL" id="ORZ00669.1"/>
    </source>
</evidence>
<feature type="coiled-coil region" evidence="1">
    <location>
        <begin position="225"/>
        <end position="269"/>
    </location>
</feature>
<dbReference type="Proteomes" id="UP000242180">
    <property type="component" value="Unassembled WGS sequence"/>
</dbReference>
<evidence type="ECO:0000256" key="1">
    <source>
        <dbReference type="SAM" id="Coils"/>
    </source>
</evidence>
<evidence type="ECO:0000256" key="2">
    <source>
        <dbReference type="SAM" id="MobiDB-lite"/>
    </source>
</evidence>
<dbReference type="InParanoid" id="A0A1X2HMX1"/>
<feature type="compositionally biased region" description="Basic and acidic residues" evidence="2">
    <location>
        <begin position="82"/>
        <end position="96"/>
    </location>
</feature>
<feature type="compositionally biased region" description="Polar residues" evidence="2">
    <location>
        <begin position="124"/>
        <end position="144"/>
    </location>
</feature>
<protein>
    <submittedName>
        <fullName evidence="3">Uncharacterized protein</fullName>
    </submittedName>
</protein>
<feature type="compositionally biased region" description="Polar residues" evidence="2">
    <location>
        <begin position="23"/>
        <end position="33"/>
    </location>
</feature>
<feature type="region of interest" description="Disordered" evidence="2">
    <location>
        <begin position="1"/>
        <end position="50"/>
    </location>
</feature>
<sequence>MTYRGIKRAASEELQRPPADLNLRQQQPQSAPSTIPERPHARLIRISSDPQLYPYRPRMLVSRRSFSAPPDLPEDAPMIELGEPRHVEQTEPREPILPEPMHAGPTREESAGRASSHRGPLEQGLTQGVSTEEGSTQLKQSQEGTMGPTGAPGQASGDEDLASQGLSPILEMQAEQGSQYSSGSGQRVETQNVTDAIRAILGPQEGSPLEPPSSTESPASPVPVIPLVEQSVEQLKQTLTDLTQEAEMLDDEKRHLERRRRQLQHARQARIRERDEVISRRAGVQQEIAPMRQHGRDDTLRHMVAEMRYFDLTQAVMDNVHQSWLRAHAEVLESVSDEDRMAHEDDIARLREIIAAKNHELERVRADFINIYHRHEALQFALAEEEQ</sequence>
<keyword evidence="1" id="KW-0175">Coiled coil</keyword>
<organism evidence="3 4">
    <name type="scientific">Syncephalastrum racemosum</name>
    <name type="common">Filamentous fungus</name>
    <dbReference type="NCBI Taxonomy" id="13706"/>
    <lineage>
        <taxon>Eukaryota</taxon>
        <taxon>Fungi</taxon>
        <taxon>Fungi incertae sedis</taxon>
        <taxon>Mucoromycota</taxon>
        <taxon>Mucoromycotina</taxon>
        <taxon>Mucoromycetes</taxon>
        <taxon>Mucorales</taxon>
        <taxon>Syncephalastraceae</taxon>
        <taxon>Syncephalastrum</taxon>
    </lineage>
</organism>
<evidence type="ECO:0000313" key="4">
    <source>
        <dbReference type="Proteomes" id="UP000242180"/>
    </source>
</evidence>
<keyword evidence="4" id="KW-1185">Reference proteome</keyword>
<proteinExistence type="predicted"/>